<keyword evidence="6" id="KW-0539">Nucleus</keyword>
<dbReference type="InterPro" id="IPR027329">
    <property type="entry name" value="TPX2_C"/>
</dbReference>
<dbReference type="AlphaFoldDB" id="A0A9P0JS13"/>
<feature type="compositionally biased region" description="Low complexity" evidence="7">
    <location>
        <begin position="441"/>
        <end position="453"/>
    </location>
</feature>
<feature type="domain" description="TPX2 central" evidence="9">
    <location>
        <begin position="234"/>
        <end position="346"/>
    </location>
</feature>
<dbReference type="InterPro" id="IPR027330">
    <property type="entry name" value="TPX2_central_dom"/>
</dbReference>
<comment type="subcellular location">
    <subcellularLocation>
        <location evidence="2">Cytoplasm</location>
        <location evidence="2">Cytoskeleton</location>
        <location evidence="2">Spindle</location>
    </subcellularLocation>
    <subcellularLocation>
        <location evidence="1">Nucleus</location>
    </subcellularLocation>
</comment>
<reference evidence="10" key="1">
    <citation type="submission" date="2022-03" db="EMBL/GenBank/DDBJ databases">
        <authorList>
            <person name="Sayadi A."/>
        </authorList>
    </citation>
    <scope>NUCLEOTIDE SEQUENCE</scope>
</reference>
<dbReference type="EMBL" id="CAKOFQ010006686">
    <property type="protein sequence ID" value="CAH1960006.1"/>
    <property type="molecule type" value="Genomic_DNA"/>
</dbReference>
<evidence type="ECO:0000256" key="3">
    <source>
        <dbReference type="ARBA" id="ARBA00005885"/>
    </source>
</evidence>
<dbReference type="GO" id="GO:0005634">
    <property type="term" value="C:nucleus"/>
    <property type="evidence" value="ECO:0007669"/>
    <property type="project" value="UniProtKB-SubCell"/>
</dbReference>
<evidence type="ECO:0000256" key="2">
    <source>
        <dbReference type="ARBA" id="ARBA00004186"/>
    </source>
</evidence>
<keyword evidence="4" id="KW-0963">Cytoplasm</keyword>
<comment type="similarity">
    <text evidence="3">Belongs to the TPX2 family.</text>
</comment>
<comment type="caution">
    <text evidence="10">The sequence shown here is derived from an EMBL/GenBank/DDBJ whole genome shotgun (WGS) entry which is preliminary data.</text>
</comment>
<feature type="region of interest" description="Disordered" evidence="7">
    <location>
        <begin position="501"/>
        <end position="609"/>
    </location>
</feature>
<evidence type="ECO:0000256" key="7">
    <source>
        <dbReference type="SAM" id="MobiDB-lite"/>
    </source>
</evidence>
<dbReference type="OrthoDB" id="1684416at2759"/>
<feature type="region of interest" description="Disordered" evidence="7">
    <location>
        <begin position="77"/>
        <end position="181"/>
    </location>
</feature>
<sequence length="609" mass="70829">MDEFDNIKAPMFYNFTVTDDSDSCFDELNDTSDPLDATDEQDQCESYYYTPGKEMRRSMSQGDVQFLEGALQGLLIYRNKPENGNDIKEPESENGRKEAESENDRKGPEYENVRNEPEYENDRNEPEYENDRNEPEYEKERNGEQTNKTGVKDCLKNQPKKNMNSARVGRSQLKQKAVRHTTASLDRLQALSKPKYTPNHPGRDYVPVAEMISKIGGRFRDCPDFIKMKGGKLKKTDPHTPKLLTTGRNRPAHIESAAQKEDKEVAEMQKFKFKAKPVNEKIIHGPVKALPLEKKPTTVPEPFHLTEVKHKPIEEPKMPEFHAKPVPKSVLEGPKKIEVHPKLTIPNTPQFMRKYLREHPTRKPSTCSQENAPKGRPTTPYHKRRTEPVPFSFEVRDKMLKRKKDKMIEEANEEFKKGREFRARPMPKVIVDDNRKGLIRSSKSLKSSSESLETGNAPSTFRARPATVLKQAPFVPKKASFEEKVTRPFDFQLCTDKRAAEREEFERKQKEKEEVRERMKREGEERRRKEEDELAERQRREAVFKAQPVRKYKPLDVRPSPIPLTQPQSPNFAYKKNHTRKSLDCDDEPGKHPVNVTRRRLHDKENVIE</sequence>
<feature type="domain" description="TPX2 C-terminal" evidence="8">
    <location>
        <begin position="491"/>
        <end position="565"/>
    </location>
</feature>
<dbReference type="Pfam" id="PF12214">
    <property type="entry name" value="TPX2_importin"/>
    <property type="match status" value="1"/>
</dbReference>
<protein>
    <submittedName>
        <fullName evidence="10">Uncharacterized protein</fullName>
    </submittedName>
</protein>
<feature type="region of interest" description="Disordered" evidence="7">
    <location>
        <begin position="426"/>
        <end position="477"/>
    </location>
</feature>
<evidence type="ECO:0000256" key="4">
    <source>
        <dbReference type="ARBA" id="ARBA00022490"/>
    </source>
</evidence>
<dbReference type="InterPro" id="IPR009675">
    <property type="entry name" value="TPX2_fam"/>
</dbReference>
<dbReference type="GO" id="GO:0005819">
    <property type="term" value="C:spindle"/>
    <property type="evidence" value="ECO:0007669"/>
    <property type="project" value="UniProtKB-SubCell"/>
</dbReference>
<dbReference type="Pfam" id="PF06886">
    <property type="entry name" value="TPX2"/>
    <property type="match status" value="1"/>
</dbReference>
<feature type="compositionally biased region" description="Basic and acidic residues" evidence="7">
    <location>
        <begin position="501"/>
        <end position="543"/>
    </location>
</feature>
<dbReference type="GO" id="GO:0060236">
    <property type="term" value="P:regulation of mitotic spindle organization"/>
    <property type="evidence" value="ECO:0007669"/>
    <property type="project" value="InterPro"/>
</dbReference>
<evidence type="ECO:0000313" key="10">
    <source>
        <dbReference type="EMBL" id="CAH1960006.1"/>
    </source>
</evidence>
<evidence type="ECO:0000259" key="9">
    <source>
        <dbReference type="Pfam" id="PF12214"/>
    </source>
</evidence>
<evidence type="ECO:0000256" key="6">
    <source>
        <dbReference type="ARBA" id="ARBA00023242"/>
    </source>
</evidence>
<feature type="compositionally biased region" description="Basic and acidic residues" evidence="7">
    <location>
        <begin position="79"/>
        <end position="143"/>
    </location>
</feature>
<feature type="region of interest" description="Disordered" evidence="7">
    <location>
        <begin position="359"/>
        <end position="391"/>
    </location>
</feature>
<gene>
    <name evidence="10" type="ORF">ACAOBT_LOCUS3494</name>
</gene>
<evidence type="ECO:0000313" key="11">
    <source>
        <dbReference type="Proteomes" id="UP001152888"/>
    </source>
</evidence>
<keyword evidence="5" id="KW-0206">Cytoskeleton</keyword>
<proteinExistence type="inferred from homology"/>
<dbReference type="Proteomes" id="UP001152888">
    <property type="component" value="Unassembled WGS sequence"/>
</dbReference>
<feature type="compositionally biased region" description="Basic and acidic residues" evidence="7">
    <location>
        <begin position="581"/>
        <end position="591"/>
    </location>
</feature>
<dbReference type="GO" id="GO:0005874">
    <property type="term" value="C:microtubule"/>
    <property type="evidence" value="ECO:0007669"/>
    <property type="project" value="InterPro"/>
</dbReference>
<organism evidence="10 11">
    <name type="scientific">Acanthoscelides obtectus</name>
    <name type="common">Bean weevil</name>
    <name type="synonym">Bruchus obtectus</name>
    <dbReference type="NCBI Taxonomy" id="200917"/>
    <lineage>
        <taxon>Eukaryota</taxon>
        <taxon>Metazoa</taxon>
        <taxon>Ecdysozoa</taxon>
        <taxon>Arthropoda</taxon>
        <taxon>Hexapoda</taxon>
        <taxon>Insecta</taxon>
        <taxon>Pterygota</taxon>
        <taxon>Neoptera</taxon>
        <taxon>Endopterygota</taxon>
        <taxon>Coleoptera</taxon>
        <taxon>Polyphaga</taxon>
        <taxon>Cucujiformia</taxon>
        <taxon>Chrysomeloidea</taxon>
        <taxon>Chrysomelidae</taxon>
        <taxon>Bruchinae</taxon>
        <taxon>Bruchini</taxon>
        <taxon>Acanthoscelides</taxon>
    </lineage>
</organism>
<evidence type="ECO:0000256" key="1">
    <source>
        <dbReference type="ARBA" id="ARBA00004123"/>
    </source>
</evidence>
<dbReference type="PANTHER" id="PTHR14326">
    <property type="entry name" value="TARGETING PROTEIN FOR XKLP2"/>
    <property type="match status" value="1"/>
</dbReference>
<evidence type="ECO:0000256" key="5">
    <source>
        <dbReference type="ARBA" id="ARBA00023212"/>
    </source>
</evidence>
<keyword evidence="11" id="KW-1185">Reference proteome</keyword>
<name>A0A9P0JS13_ACAOB</name>
<dbReference type="PANTHER" id="PTHR14326:SF44">
    <property type="entry name" value="TARGETING PROTEIN FOR XKLP2"/>
    <property type="match status" value="1"/>
</dbReference>
<accession>A0A9P0JS13</accession>
<evidence type="ECO:0000259" key="8">
    <source>
        <dbReference type="Pfam" id="PF06886"/>
    </source>
</evidence>